<gene>
    <name evidence="3" type="ORF">CLV28_2491</name>
</gene>
<accession>A0A2M9CDK2</accession>
<dbReference type="InterPro" id="IPR025646">
    <property type="entry name" value="DUF4350"/>
</dbReference>
<organism evidence="3 4">
    <name type="scientific">Sediminihabitans luteus</name>
    <dbReference type="NCBI Taxonomy" id="1138585"/>
    <lineage>
        <taxon>Bacteria</taxon>
        <taxon>Bacillati</taxon>
        <taxon>Actinomycetota</taxon>
        <taxon>Actinomycetes</taxon>
        <taxon>Micrococcales</taxon>
        <taxon>Cellulomonadaceae</taxon>
        <taxon>Sediminihabitans</taxon>
    </lineage>
</organism>
<comment type="caution">
    <text evidence="3">The sequence shown here is derived from an EMBL/GenBank/DDBJ whole genome shotgun (WGS) entry which is preliminary data.</text>
</comment>
<keyword evidence="1" id="KW-0812">Transmembrane</keyword>
<feature type="transmembrane region" description="Helical" evidence="1">
    <location>
        <begin position="268"/>
        <end position="286"/>
    </location>
</feature>
<keyword evidence="1" id="KW-1133">Transmembrane helix</keyword>
<dbReference type="AlphaFoldDB" id="A0A2M9CDK2"/>
<dbReference type="Pfam" id="PF14258">
    <property type="entry name" value="DUF4350"/>
    <property type="match status" value="1"/>
</dbReference>
<proteinExistence type="predicted"/>
<evidence type="ECO:0000256" key="1">
    <source>
        <dbReference type="SAM" id="Phobius"/>
    </source>
</evidence>
<protein>
    <recommendedName>
        <fullName evidence="2">DUF4350 domain-containing protein</fullName>
    </recommendedName>
</protein>
<evidence type="ECO:0000259" key="2">
    <source>
        <dbReference type="Pfam" id="PF14258"/>
    </source>
</evidence>
<feature type="transmembrane region" description="Helical" evidence="1">
    <location>
        <begin position="35"/>
        <end position="53"/>
    </location>
</feature>
<evidence type="ECO:0000313" key="3">
    <source>
        <dbReference type="EMBL" id="PJJ70014.1"/>
    </source>
</evidence>
<keyword evidence="1" id="KW-0472">Membrane</keyword>
<reference evidence="3 4" key="1">
    <citation type="submission" date="2017-11" db="EMBL/GenBank/DDBJ databases">
        <title>Genomic Encyclopedia of Archaeal and Bacterial Type Strains, Phase II (KMG-II): From Individual Species to Whole Genera.</title>
        <authorList>
            <person name="Goeker M."/>
        </authorList>
    </citation>
    <scope>NUCLEOTIDE SEQUENCE [LARGE SCALE GENOMIC DNA]</scope>
    <source>
        <strain evidence="3 4">DSM 25478</strain>
    </source>
</reference>
<evidence type="ECO:0000313" key="4">
    <source>
        <dbReference type="Proteomes" id="UP000231693"/>
    </source>
</evidence>
<dbReference type="Proteomes" id="UP000231693">
    <property type="component" value="Unassembled WGS sequence"/>
</dbReference>
<name>A0A2M9CDK2_9CELL</name>
<dbReference type="RefSeq" id="WP_239073228.1">
    <property type="nucleotide sequence ID" value="NZ_BOOX01000007.1"/>
</dbReference>
<sequence>MSAVVTTGGAVRVVGDGTTARSRGARRWRRARGPLAVLLVVVVLTALVVLLPAPRSLEPYSLDSAEPDGLHAVASILEDQGVRIRSEDSLGAAVRAAKAGSTLVVAPGDLWDADAVAAVAAVPADLVLLEPSSELLDAATDGRVSTTYGWGGSALRDAGCDDPDATAAGRVPFSGAGLNSASPDVTLCFSASGEGASYAVDATDGRTVRVAADALFMTNGELGENGSAALALRMLGHTEDVVWYVPEPFLTYGGGVNDDPGPGILPPAFWPAMLLGLLVVLVLALWRGRRLGRVVTEDLPVVVRPTETTLGRARLYRRAGARGHAAAGLRARSATRLAARLGLPRSAGAAPVVDAVSRASGRPGTEIEDLLYGPPPADDAALLALARRLDLLESEVHPL</sequence>
<keyword evidence="4" id="KW-1185">Reference proteome</keyword>
<dbReference type="EMBL" id="PGFE01000004">
    <property type="protein sequence ID" value="PJJ70014.1"/>
    <property type="molecule type" value="Genomic_DNA"/>
</dbReference>
<feature type="domain" description="DUF4350" evidence="2">
    <location>
        <begin position="63"/>
        <end position="235"/>
    </location>
</feature>